<dbReference type="PANTHER" id="PTHR11562">
    <property type="entry name" value="CATION EFFLUX PROTEIN/ ZINC TRANSPORTER"/>
    <property type="match status" value="1"/>
</dbReference>
<evidence type="ECO:0000259" key="10">
    <source>
        <dbReference type="Pfam" id="PF01545"/>
    </source>
</evidence>
<feature type="domain" description="Cation efflux protein cytoplasmic" evidence="11">
    <location>
        <begin position="216"/>
        <end position="284"/>
    </location>
</feature>
<dbReference type="RefSeq" id="WP_302722740.1">
    <property type="nucleotide sequence ID" value="NZ_JAULRU010000569.1"/>
</dbReference>
<evidence type="ECO:0000313" key="12">
    <source>
        <dbReference type="EMBL" id="MDX6849128.1"/>
    </source>
</evidence>
<protein>
    <submittedName>
        <fullName evidence="12">Cation diffusion facilitator family transporter</fullName>
    </submittedName>
</protein>
<reference evidence="12 13" key="1">
    <citation type="submission" date="2023-11" db="EMBL/GenBank/DDBJ databases">
        <title>Gilvimarinus fulvus sp. nov., isolated from the surface of Kelp.</title>
        <authorList>
            <person name="Sun Y.Y."/>
            <person name="Gong Y."/>
            <person name="Du Z.J."/>
        </authorList>
    </citation>
    <scope>NUCLEOTIDE SEQUENCE [LARGE SCALE GENOMIC DNA]</scope>
    <source>
        <strain evidence="12 13">SDUM040013</strain>
    </source>
</reference>
<dbReference type="Pfam" id="PF16916">
    <property type="entry name" value="ZT_dimer"/>
    <property type="match status" value="1"/>
</dbReference>
<sequence length="299" mass="32870">MHDHNHAHQQSGSARIGLAFALNFGFTIIEFVGGIMTNSTAIMADAVHDLGDSLALGGAWFLERMGRREASAQFTYGLRRLSLLSAVFSAVVLIIGSVWVLQAAIPRLVDPVMPHTEGMIGLAILGVVVNGLAAYRLSAGRTMNERVLNWHLLEDVLGWLGVLVVALVLQVKPWPILDPLLSIAFTLYIGYSVVKNLMATVRLFLQGVPGELSQFAVRDALLEIEDVAEVHHLHIWSLDGEHHVLTAHVVVYAAISAERNRVIKQNIADVLVRNGMSHTTVEIEWNNEPCRDQSTTRIN</sequence>
<dbReference type="InterPro" id="IPR027470">
    <property type="entry name" value="Cation_efflux_CTD"/>
</dbReference>
<evidence type="ECO:0000256" key="6">
    <source>
        <dbReference type="ARBA" id="ARBA00022989"/>
    </source>
</evidence>
<comment type="caution">
    <text evidence="12">The sequence shown here is derived from an EMBL/GenBank/DDBJ whole genome shotgun (WGS) entry which is preliminary data.</text>
</comment>
<keyword evidence="6 9" id="KW-1133">Transmembrane helix</keyword>
<dbReference type="Pfam" id="PF01545">
    <property type="entry name" value="Cation_efflux"/>
    <property type="match status" value="1"/>
</dbReference>
<dbReference type="InterPro" id="IPR002524">
    <property type="entry name" value="Cation_efflux"/>
</dbReference>
<keyword evidence="5" id="KW-0864">Zinc transport</keyword>
<evidence type="ECO:0000256" key="3">
    <source>
        <dbReference type="ARBA" id="ARBA00022448"/>
    </source>
</evidence>
<evidence type="ECO:0000259" key="11">
    <source>
        <dbReference type="Pfam" id="PF16916"/>
    </source>
</evidence>
<evidence type="ECO:0000256" key="5">
    <source>
        <dbReference type="ARBA" id="ARBA00022906"/>
    </source>
</evidence>
<dbReference type="Gene3D" id="1.20.1510.10">
    <property type="entry name" value="Cation efflux protein transmembrane domain"/>
    <property type="match status" value="1"/>
</dbReference>
<dbReference type="SUPFAM" id="SSF161111">
    <property type="entry name" value="Cation efflux protein transmembrane domain-like"/>
    <property type="match status" value="1"/>
</dbReference>
<evidence type="ECO:0000256" key="7">
    <source>
        <dbReference type="ARBA" id="ARBA00023065"/>
    </source>
</evidence>
<dbReference type="InterPro" id="IPR027469">
    <property type="entry name" value="Cation_efflux_TMD_sf"/>
</dbReference>
<feature type="transmembrane region" description="Helical" evidence="9">
    <location>
        <begin position="117"/>
        <end position="135"/>
    </location>
</feature>
<dbReference type="Proteomes" id="UP001273505">
    <property type="component" value="Unassembled WGS sequence"/>
</dbReference>
<evidence type="ECO:0000256" key="8">
    <source>
        <dbReference type="ARBA" id="ARBA00023136"/>
    </source>
</evidence>
<proteinExistence type="inferred from homology"/>
<keyword evidence="5" id="KW-0862">Zinc</keyword>
<keyword evidence="8 9" id="KW-0472">Membrane</keyword>
<comment type="subcellular location">
    <subcellularLocation>
        <location evidence="1">Membrane</location>
        <topology evidence="1">Multi-pass membrane protein</topology>
    </subcellularLocation>
</comment>
<feature type="transmembrane region" description="Helical" evidence="9">
    <location>
        <begin position="12"/>
        <end position="36"/>
    </location>
</feature>
<feature type="transmembrane region" description="Helical" evidence="9">
    <location>
        <begin position="83"/>
        <end position="105"/>
    </location>
</feature>
<evidence type="ECO:0000256" key="2">
    <source>
        <dbReference type="ARBA" id="ARBA00008873"/>
    </source>
</evidence>
<dbReference type="InterPro" id="IPR058533">
    <property type="entry name" value="Cation_efflux_TM"/>
</dbReference>
<dbReference type="PANTHER" id="PTHR11562:SF17">
    <property type="entry name" value="RE54080P-RELATED"/>
    <property type="match status" value="1"/>
</dbReference>
<name>A0ABU4RZV2_9GAMM</name>
<feature type="transmembrane region" description="Helical" evidence="9">
    <location>
        <begin position="147"/>
        <end position="170"/>
    </location>
</feature>
<gene>
    <name evidence="12" type="ORF">SCD92_07140</name>
</gene>
<dbReference type="EMBL" id="JAXAFO010000009">
    <property type="protein sequence ID" value="MDX6849128.1"/>
    <property type="molecule type" value="Genomic_DNA"/>
</dbReference>
<organism evidence="12 13">
    <name type="scientific">Gilvimarinus gilvus</name>
    <dbReference type="NCBI Taxonomy" id="3058038"/>
    <lineage>
        <taxon>Bacteria</taxon>
        <taxon>Pseudomonadati</taxon>
        <taxon>Pseudomonadota</taxon>
        <taxon>Gammaproteobacteria</taxon>
        <taxon>Cellvibrionales</taxon>
        <taxon>Cellvibrionaceae</taxon>
        <taxon>Gilvimarinus</taxon>
    </lineage>
</organism>
<accession>A0ABU4RZV2</accession>
<dbReference type="NCBIfam" id="TIGR01297">
    <property type="entry name" value="CDF"/>
    <property type="match status" value="1"/>
</dbReference>
<dbReference type="InterPro" id="IPR036837">
    <property type="entry name" value="Cation_efflux_CTD_sf"/>
</dbReference>
<evidence type="ECO:0000313" key="13">
    <source>
        <dbReference type="Proteomes" id="UP001273505"/>
    </source>
</evidence>
<feature type="domain" description="Cation efflux protein transmembrane" evidence="10">
    <location>
        <begin position="18"/>
        <end position="203"/>
    </location>
</feature>
<comment type="similarity">
    <text evidence="2">Belongs to the cation diffusion facilitator (CDF) transporter (TC 2.A.4) family. SLC30A subfamily.</text>
</comment>
<feature type="transmembrane region" description="Helical" evidence="9">
    <location>
        <begin position="176"/>
        <end position="194"/>
    </location>
</feature>
<keyword evidence="7" id="KW-0406">Ion transport</keyword>
<evidence type="ECO:0000256" key="9">
    <source>
        <dbReference type="SAM" id="Phobius"/>
    </source>
</evidence>
<dbReference type="SUPFAM" id="SSF160240">
    <property type="entry name" value="Cation efflux protein cytoplasmic domain-like"/>
    <property type="match status" value="1"/>
</dbReference>
<keyword evidence="3" id="KW-0813">Transport</keyword>
<keyword evidence="4 9" id="KW-0812">Transmembrane</keyword>
<evidence type="ECO:0000256" key="1">
    <source>
        <dbReference type="ARBA" id="ARBA00004141"/>
    </source>
</evidence>
<evidence type="ECO:0000256" key="4">
    <source>
        <dbReference type="ARBA" id="ARBA00022692"/>
    </source>
</evidence>
<keyword evidence="13" id="KW-1185">Reference proteome</keyword>
<dbReference type="InterPro" id="IPR050681">
    <property type="entry name" value="CDF/SLC30A"/>
</dbReference>